<dbReference type="PROSITE" id="PS51194">
    <property type="entry name" value="HELICASE_CTER"/>
    <property type="match status" value="1"/>
</dbReference>
<gene>
    <name evidence="6" type="ORF">PILCRDRAFT_556270</name>
</gene>
<dbReference type="SUPFAM" id="SSF52540">
    <property type="entry name" value="P-loop containing nucleoside triphosphate hydrolases"/>
    <property type="match status" value="2"/>
</dbReference>
<evidence type="ECO:0000259" key="4">
    <source>
        <dbReference type="PROSITE" id="PS51192"/>
    </source>
</evidence>
<evidence type="ECO:0008006" key="8">
    <source>
        <dbReference type="Google" id="ProtNLM"/>
    </source>
</evidence>
<dbReference type="STRING" id="765440.A0A0C3BQ42"/>
<reference evidence="6 7" key="1">
    <citation type="submission" date="2014-04" db="EMBL/GenBank/DDBJ databases">
        <authorList>
            <consortium name="DOE Joint Genome Institute"/>
            <person name="Kuo A."/>
            <person name="Tarkka M."/>
            <person name="Buscot F."/>
            <person name="Kohler A."/>
            <person name="Nagy L.G."/>
            <person name="Floudas D."/>
            <person name="Copeland A."/>
            <person name="Barry K.W."/>
            <person name="Cichocki N."/>
            <person name="Veneault-Fourrey C."/>
            <person name="LaButti K."/>
            <person name="Lindquist E.A."/>
            <person name="Lipzen A."/>
            <person name="Lundell T."/>
            <person name="Morin E."/>
            <person name="Murat C."/>
            <person name="Sun H."/>
            <person name="Tunlid A."/>
            <person name="Henrissat B."/>
            <person name="Grigoriev I.V."/>
            <person name="Hibbett D.S."/>
            <person name="Martin F."/>
            <person name="Nordberg H.P."/>
            <person name="Cantor M.N."/>
            <person name="Hua S.X."/>
        </authorList>
    </citation>
    <scope>NUCLEOTIDE SEQUENCE [LARGE SCALE GENOMIC DNA]</scope>
    <source>
        <strain evidence="6 7">F 1598</strain>
    </source>
</reference>
<dbReference type="PROSITE" id="PS51192">
    <property type="entry name" value="HELICASE_ATP_BIND_1"/>
    <property type="match status" value="1"/>
</dbReference>
<dbReference type="EMBL" id="KN833009">
    <property type="protein sequence ID" value="KIM79442.1"/>
    <property type="molecule type" value="Genomic_DNA"/>
</dbReference>
<dbReference type="GO" id="GO:0005634">
    <property type="term" value="C:nucleus"/>
    <property type="evidence" value="ECO:0007669"/>
    <property type="project" value="TreeGrafter"/>
</dbReference>
<keyword evidence="2" id="KW-0378">Hydrolase</keyword>
<dbReference type="InterPro" id="IPR038718">
    <property type="entry name" value="SNF2-like_sf"/>
</dbReference>
<organism evidence="6 7">
    <name type="scientific">Piloderma croceum (strain F 1598)</name>
    <dbReference type="NCBI Taxonomy" id="765440"/>
    <lineage>
        <taxon>Eukaryota</taxon>
        <taxon>Fungi</taxon>
        <taxon>Dikarya</taxon>
        <taxon>Basidiomycota</taxon>
        <taxon>Agaricomycotina</taxon>
        <taxon>Agaricomycetes</taxon>
        <taxon>Agaricomycetidae</taxon>
        <taxon>Atheliales</taxon>
        <taxon>Atheliaceae</taxon>
        <taxon>Piloderma</taxon>
    </lineage>
</organism>
<proteinExistence type="predicted"/>
<evidence type="ECO:0000313" key="6">
    <source>
        <dbReference type="EMBL" id="KIM79442.1"/>
    </source>
</evidence>
<dbReference type="HOGENOM" id="CLU_010113_0_0_1"/>
<dbReference type="GO" id="GO:0005524">
    <property type="term" value="F:ATP binding"/>
    <property type="evidence" value="ECO:0007669"/>
    <property type="project" value="UniProtKB-KW"/>
</dbReference>
<dbReference type="PANTHER" id="PTHR45626">
    <property type="entry name" value="TRANSCRIPTION TERMINATION FACTOR 2-RELATED"/>
    <property type="match status" value="1"/>
</dbReference>
<dbReference type="InParanoid" id="A0A0C3BQ42"/>
<dbReference type="Gene3D" id="3.40.50.300">
    <property type="entry name" value="P-loop containing nucleotide triphosphate hydrolases"/>
    <property type="match status" value="1"/>
</dbReference>
<dbReference type="GO" id="GO:0008094">
    <property type="term" value="F:ATP-dependent activity, acting on DNA"/>
    <property type="evidence" value="ECO:0007669"/>
    <property type="project" value="TreeGrafter"/>
</dbReference>
<dbReference type="GO" id="GO:0016787">
    <property type="term" value="F:hydrolase activity"/>
    <property type="evidence" value="ECO:0007669"/>
    <property type="project" value="UniProtKB-KW"/>
</dbReference>
<dbReference type="Gene3D" id="3.40.50.10810">
    <property type="entry name" value="Tandem AAA-ATPase domain"/>
    <property type="match status" value="1"/>
</dbReference>
<evidence type="ECO:0000256" key="3">
    <source>
        <dbReference type="ARBA" id="ARBA00022840"/>
    </source>
</evidence>
<accession>A0A0C3BQ42</accession>
<dbReference type="SMART" id="SM00490">
    <property type="entry name" value="HELICc"/>
    <property type="match status" value="1"/>
</dbReference>
<dbReference type="SMART" id="SM00487">
    <property type="entry name" value="DEXDc"/>
    <property type="match status" value="1"/>
</dbReference>
<reference evidence="7" key="2">
    <citation type="submission" date="2015-01" db="EMBL/GenBank/DDBJ databases">
        <title>Evolutionary Origins and Diversification of the Mycorrhizal Mutualists.</title>
        <authorList>
            <consortium name="DOE Joint Genome Institute"/>
            <consortium name="Mycorrhizal Genomics Consortium"/>
            <person name="Kohler A."/>
            <person name="Kuo A."/>
            <person name="Nagy L.G."/>
            <person name="Floudas D."/>
            <person name="Copeland A."/>
            <person name="Barry K.W."/>
            <person name="Cichocki N."/>
            <person name="Veneault-Fourrey C."/>
            <person name="LaButti K."/>
            <person name="Lindquist E.A."/>
            <person name="Lipzen A."/>
            <person name="Lundell T."/>
            <person name="Morin E."/>
            <person name="Murat C."/>
            <person name="Riley R."/>
            <person name="Ohm R."/>
            <person name="Sun H."/>
            <person name="Tunlid A."/>
            <person name="Henrissat B."/>
            <person name="Grigoriev I.V."/>
            <person name="Hibbett D.S."/>
            <person name="Martin F."/>
        </authorList>
    </citation>
    <scope>NUCLEOTIDE SEQUENCE [LARGE SCALE GENOMIC DNA]</scope>
    <source>
        <strain evidence="7">F 1598</strain>
    </source>
</reference>
<dbReference type="AlphaFoldDB" id="A0A0C3BQ42"/>
<dbReference type="InterPro" id="IPR050628">
    <property type="entry name" value="SNF2_RAD54_helicase_TF"/>
</dbReference>
<dbReference type="Pfam" id="PF00176">
    <property type="entry name" value="SNF2-rel_dom"/>
    <property type="match status" value="1"/>
</dbReference>
<dbReference type="PANTHER" id="PTHR45626:SF26">
    <property type="entry name" value="FAMILY HELICASE, PUTATIVE (AFU_ORTHOLOGUE AFUA_2G09120)-RELATED"/>
    <property type="match status" value="1"/>
</dbReference>
<keyword evidence="7" id="KW-1185">Reference proteome</keyword>
<dbReference type="OrthoDB" id="3270319at2759"/>
<name>A0A0C3BQ42_PILCF</name>
<dbReference type="CDD" id="cd18793">
    <property type="entry name" value="SF2_C_SNF"/>
    <property type="match status" value="1"/>
</dbReference>
<evidence type="ECO:0000259" key="5">
    <source>
        <dbReference type="PROSITE" id="PS51194"/>
    </source>
</evidence>
<dbReference type="InterPro" id="IPR027417">
    <property type="entry name" value="P-loop_NTPase"/>
</dbReference>
<protein>
    <recommendedName>
        <fullName evidence="8">Helicase C-terminal domain-containing protein</fullName>
    </recommendedName>
</protein>
<dbReference type="Proteomes" id="UP000054166">
    <property type="component" value="Unassembled WGS sequence"/>
</dbReference>
<evidence type="ECO:0000256" key="1">
    <source>
        <dbReference type="ARBA" id="ARBA00022741"/>
    </source>
</evidence>
<dbReference type="InterPro" id="IPR049730">
    <property type="entry name" value="SNF2/RAD54-like_C"/>
</dbReference>
<keyword evidence="3" id="KW-0067">ATP-binding</keyword>
<feature type="domain" description="Helicase ATP-binding" evidence="4">
    <location>
        <begin position="301"/>
        <end position="524"/>
    </location>
</feature>
<feature type="domain" description="Helicase C-terminal" evidence="5">
    <location>
        <begin position="733"/>
        <end position="897"/>
    </location>
</feature>
<dbReference type="InterPro" id="IPR014001">
    <property type="entry name" value="Helicase_ATP-bd"/>
</dbReference>
<dbReference type="Pfam" id="PF00271">
    <property type="entry name" value="Helicase_C"/>
    <property type="match status" value="1"/>
</dbReference>
<dbReference type="InterPro" id="IPR001650">
    <property type="entry name" value="Helicase_C-like"/>
</dbReference>
<dbReference type="GO" id="GO:0006281">
    <property type="term" value="P:DNA repair"/>
    <property type="evidence" value="ECO:0007669"/>
    <property type="project" value="TreeGrafter"/>
</dbReference>
<keyword evidence="1" id="KW-0547">Nucleotide-binding</keyword>
<sequence>MKRTKTTRVGSFSVYCCYSLLLNYCSQLPDLATAQVVLAYPQLAEAFFGEDGFLDGHVFIKDPVRRFLDALMTASWARLRKGVERERARLVPLKAKVETSWKDLTALAEQNTRPKVQDIRNWLRNLDSLTKILKRYADKDSISQLNEQRQRLGDMLDVMGLDDKGRDKTRLPKPLREALQFLASNKEIDHLTALLQDQLAQADPRTCVEVEPAPVLDLDLDLPPNIDWSEGVEEFNSMSEDELWSMLGLPDKAVPFFNTHYDPDDNHDPWTHDGREWFKIPGNGKALILRWHQLVAVLKLLINAFADKGTLLMDDVGLGKTIVNAAYIAILSFYREYYEVHKRFPGCFACKQWRSTVANIPSLPSVLVIPVNLVDQFTSEMHRYFQYGSFDVLPYLGTWASHKTWWTDIWGAKSNQLEKRRIVITTPTATQSDLACVLEADNRFPNSSPNRKANYAADGPSTLFGHRFLVAAFDEAHNYRYIKKAYWAVFALRECSETVVAMTATPATSRPSDLWNLGRWMGLEQFGGAHDMTAAKMDRELRAAATKDRKRLKTGDRGTKLILATAKGSKDTQVKSLYRREMLKWITDIRERFHGSIIRRTVWSVDNTGARISSLKPFKEHHLLVKLYAAEMENFDSLAQDLVKDGTHRSAQFSTGSDFYLHLRRALLHPSCNPGYSWANPLTLEDWKKDPSRKLDILAELIVWHLERDGQPPMQVVDDKLTPTTHDTSTSTTLTSNPLPCDKIVVYCAFPSSWVQVTKVLNLHGIKTLQLSGKITTARRTSVIEAFRSSGIGGPRVLILSDVGLTGLNLPCANVLMMDKLWSLGMENQLRGRVDRPPQQKTVHVYHIIAADTQDVFLNNNSFSKGAVQDAFTRSTPNIRALPRTARIRRVGESFQY</sequence>
<dbReference type="InterPro" id="IPR000330">
    <property type="entry name" value="SNF2_N"/>
</dbReference>
<evidence type="ECO:0000256" key="2">
    <source>
        <dbReference type="ARBA" id="ARBA00022801"/>
    </source>
</evidence>
<evidence type="ECO:0000313" key="7">
    <source>
        <dbReference type="Proteomes" id="UP000054166"/>
    </source>
</evidence>